<organism evidence="6 7">
    <name type="scientific">Herminiimonas contaminans</name>
    <dbReference type="NCBI Taxonomy" id="1111140"/>
    <lineage>
        <taxon>Bacteria</taxon>
        <taxon>Pseudomonadati</taxon>
        <taxon>Pseudomonadota</taxon>
        <taxon>Betaproteobacteria</taxon>
        <taxon>Burkholderiales</taxon>
        <taxon>Oxalobacteraceae</taxon>
        <taxon>Herminiimonas</taxon>
    </lineage>
</organism>
<evidence type="ECO:0000313" key="6">
    <source>
        <dbReference type="EMBL" id="MBF8177734.1"/>
    </source>
</evidence>
<dbReference type="EMBL" id="JADOEL010000005">
    <property type="protein sequence ID" value="MBF8177734.1"/>
    <property type="molecule type" value="Genomic_DNA"/>
</dbReference>
<dbReference type="SMART" id="SM00342">
    <property type="entry name" value="HTH_ARAC"/>
    <property type="match status" value="1"/>
</dbReference>
<dbReference type="Gene3D" id="1.10.10.60">
    <property type="entry name" value="Homeodomain-like"/>
    <property type="match status" value="1"/>
</dbReference>
<evidence type="ECO:0000256" key="3">
    <source>
        <dbReference type="ARBA" id="ARBA00023163"/>
    </source>
</evidence>
<accession>A0ABS0EUJ4</accession>
<dbReference type="PANTHER" id="PTHR46796">
    <property type="entry name" value="HTH-TYPE TRANSCRIPTIONAL ACTIVATOR RHAS-RELATED"/>
    <property type="match status" value="1"/>
</dbReference>
<evidence type="ECO:0000313" key="7">
    <source>
        <dbReference type="Proteomes" id="UP000657372"/>
    </source>
</evidence>
<name>A0ABS0EUJ4_9BURK</name>
<dbReference type="Proteomes" id="UP000657372">
    <property type="component" value="Unassembled WGS sequence"/>
</dbReference>
<reference evidence="6 7" key="1">
    <citation type="submission" date="2020-11" db="EMBL/GenBank/DDBJ databases">
        <title>WGS of Herminiimonas contaminans strain Marseille-Q4544 isolated from planarians Schmidtea mediterranea.</title>
        <authorList>
            <person name="Kangale L."/>
        </authorList>
    </citation>
    <scope>NUCLEOTIDE SEQUENCE [LARGE SCALE GENOMIC DNA]</scope>
    <source>
        <strain evidence="6 7">Marseille-Q4544</strain>
    </source>
</reference>
<keyword evidence="2" id="KW-0238">DNA-binding</keyword>
<dbReference type="InterPro" id="IPR018060">
    <property type="entry name" value="HTH_AraC"/>
</dbReference>
<protein>
    <submittedName>
        <fullName evidence="6">Helix-turn-helix transcriptional regulator</fullName>
    </submittedName>
</protein>
<dbReference type="Pfam" id="PF12833">
    <property type="entry name" value="HTH_18"/>
    <property type="match status" value="1"/>
</dbReference>
<dbReference type="InterPro" id="IPR009057">
    <property type="entry name" value="Homeodomain-like_sf"/>
</dbReference>
<keyword evidence="7" id="KW-1185">Reference proteome</keyword>
<dbReference type="PROSITE" id="PS00041">
    <property type="entry name" value="HTH_ARAC_FAMILY_1"/>
    <property type="match status" value="1"/>
</dbReference>
<dbReference type="RefSeq" id="WP_175626440.1">
    <property type="nucleotide sequence ID" value="NZ_JADOEL010000005.1"/>
</dbReference>
<evidence type="ECO:0000256" key="2">
    <source>
        <dbReference type="ARBA" id="ARBA00023125"/>
    </source>
</evidence>
<keyword evidence="1" id="KW-0805">Transcription regulation</keyword>
<gene>
    <name evidence="6" type="ORF">IXC47_08585</name>
</gene>
<feature type="region of interest" description="Disordered" evidence="4">
    <location>
        <begin position="1"/>
        <end position="24"/>
    </location>
</feature>
<comment type="caution">
    <text evidence="6">The sequence shown here is derived from an EMBL/GenBank/DDBJ whole genome shotgun (WGS) entry which is preliminary data.</text>
</comment>
<feature type="domain" description="HTH araC/xylS-type" evidence="5">
    <location>
        <begin position="230"/>
        <end position="328"/>
    </location>
</feature>
<dbReference type="PROSITE" id="PS01124">
    <property type="entry name" value="HTH_ARAC_FAMILY_2"/>
    <property type="match status" value="1"/>
</dbReference>
<evidence type="ECO:0000256" key="4">
    <source>
        <dbReference type="SAM" id="MobiDB-lite"/>
    </source>
</evidence>
<evidence type="ECO:0000256" key="1">
    <source>
        <dbReference type="ARBA" id="ARBA00023015"/>
    </source>
</evidence>
<dbReference type="SUPFAM" id="SSF46689">
    <property type="entry name" value="Homeodomain-like"/>
    <property type="match status" value="2"/>
</dbReference>
<proteinExistence type="predicted"/>
<dbReference type="InterPro" id="IPR050204">
    <property type="entry name" value="AraC_XylS_family_regulators"/>
</dbReference>
<dbReference type="InterPro" id="IPR018062">
    <property type="entry name" value="HTH_AraC-typ_CS"/>
</dbReference>
<sequence length="330" mass="36734">MGQLFSTENTQLPSSSSIPLPDESPDILSSTKKIIRPQFLLRETPMVFDASREIIRASDGLGWSNMAAVLARTDPFEEVVPPISSLFIAVPQQKIKIVLEKDGKTFQGEMAANSHNIIAPGNGYAVQGFDLINAFYVYIKNEILRELADEIYGRRLDEIDLLAPTETADPSLTYLLDTCKHMLSEPAGTNLSSDYLAQAIVACVFSRHSQLRDVPRSADSRVPLSQAQMQRVNDYLQANLDGSFQVADLAAVIGLSRTIFFERFTVTTKATPNQYLQVLRINRAKQLLRDGKLSLVDIAFACGYADQSHLARFFKRFVGVAPGRYRKDTH</sequence>
<evidence type="ECO:0000259" key="5">
    <source>
        <dbReference type="PROSITE" id="PS01124"/>
    </source>
</evidence>
<keyword evidence="3" id="KW-0804">Transcription</keyword>
<feature type="compositionally biased region" description="Polar residues" evidence="4">
    <location>
        <begin position="1"/>
        <end position="18"/>
    </location>
</feature>